<protein>
    <recommendedName>
        <fullName evidence="9">glucan 1,3-beta-glucosidase</fullName>
        <ecNumber evidence="9">3.2.1.58</ecNumber>
    </recommendedName>
</protein>
<evidence type="ECO:0000259" key="12">
    <source>
        <dbReference type="Pfam" id="PF00150"/>
    </source>
</evidence>
<organism evidence="13 14">
    <name type="scientific">Alternaria alternata</name>
    <name type="common">Alternaria rot fungus</name>
    <name type="synonym">Torula alternata</name>
    <dbReference type="NCBI Taxonomy" id="5599"/>
    <lineage>
        <taxon>Eukaryota</taxon>
        <taxon>Fungi</taxon>
        <taxon>Dikarya</taxon>
        <taxon>Ascomycota</taxon>
        <taxon>Pezizomycotina</taxon>
        <taxon>Dothideomycetes</taxon>
        <taxon>Pleosporomycetidae</taxon>
        <taxon>Pleosporales</taxon>
        <taxon>Pleosporineae</taxon>
        <taxon>Pleosporaceae</taxon>
        <taxon>Alternaria</taxon>
        <taxon>Alternaria sect. Alternaria</taxon>
        <taxon>Alternaria alternata complex</taxon>
    </lineage>
</organism>
<sequence>MVAFSIIATSLVSFIPFATASPTARQQPAYLDWKTFKANGVNLGGWLAQEAVIDPNWWSQNCGTTTDEWTCCAQLGSKCGPILERRYATFITPTDIDKLATAGVNILRIPTTYAAWVKVPGSNFYSGNQAQFFKNIASYAIAKHGMHIILDIHSLPGGVNGMGFGEGEGRFGWFNNVTNFDYSLRAVDAALAFIQSSGTPQSYTLEPINEPVDNRDFTTFGTPAALTDNGVAWTQKYFDAVVAKVTAVNKNIPVMLQGSFKGEAFWSPRFSASANLVFDVHNYYFAGRPTDSDTVSADICSDAKASAGDGKFPVFVGEWSIETVADNKFANRRKNLNTGLYAFAKYTRGSAYWTAKFFGNVPVVGEGVQGDYWNYSAFIDMGIVKPSEGAQYCN</sequence>
<dbReference type="SUPFAM" id="SSF51445">
    <property type="entry name" value="(Trans)glycosidases"/>
    <property type="match status" value="1"/>
</dbReference>
<name>A0A177DFD7_ALTAL</name>
<evidence type="ECO:0000256" key="10">
    <source>
        <dbReference type="RuleBase" id="RU361153"/>
    </source>
</evidence>
<feature type="signal peptide" evidence="11">
    <location>
        <begin position="1"/>
        <end position="20"/>
    </location>
</feature>
<dbReference type="Proteomes" id="UP000077248">
    <property type="component" value="Unassembled WGS sequence"/>
</dbReference>
<reference evidence="13 14" key="1">
    <citation type="submission" date="2016-05" db="EMBL/GenBank/DDBJ databases">
        <title>Comparative analysis of secretome profiles of manganese(II)-oxidizing ascomycete fungi.</title>
        <authorList>
            <consortium name="DOE Joint Genome Institute"/>
            <person name="Zeiner C.A."/>
            <person name="Purvine S.O."/>
            <person name="Zink E.M."/>
            <person name="Wu S."/>
            <person name="Pasa-Tolic L."/>
            <person name="Chaput D.L."/>
            <person name="Haridas S."/>
            <person name="Grigoriev I.V."/>
            <person name="Santelli C.M."/>
            <person name="Hansel C.M."/>
        </authorList>
    </citation>
    <scope>NUCLEOTIDE SEQUENCE [LARGE SCALE GENOMIC DNA]</scope>
    <source>
        <strain evidence="13 14">SRC1lrK2f</strain>
    </source>
</reference>
<proteinExistence type="inferred from homology"/>
<dbReference type="GO" id="GO:0009251">
    <property type="term" value="P:glucan catabolic process"/>
    <property type="evidence" value="ECO:0007669"/>
    <property type="project" value="TreeGrafter"/>
</dbReference>
<dbReference type="InterPro" id="IPR001547">
    <property type="entry name" value="Glyco_hydro_5"/>
</dbReference>
<dbReference type="GO" id="GO:0071555">
    <property type="term" value="P:cell wall organization"/>
    <property type="evidence" value="ECO:0007669"/>
    <property type="project" value="UniProtKB-KW"/>
</dbReference>
<dbReference type="Pfam" id="PF00150">
    <property type="entry name" value="Cellulase"/>
    <property type="match status" value="1"/>
</dbReference>
<keyword evidence="14" id="KW-1185">Reference proteome</keyword>
<evidence type="ECO:0000256" key="11">
    <source>
        <dbReference type="SAM" id="SignalP"/>
    </source>
</evidence>
<feature type="domain" description="Glycoside hydrolase family 5" evidence="12">
    <location>
        <begin position="91"/>
        <end position="355"/>
    </location>
</feature>
<keyword evidence="5 10" id="KW-0378">Hydrolase</keyword>
<dbReference type="KEGG" id="aalt:CC77DRAFT_1074427"/>
<dbReference type="AlphaFoldDB" id="A0A177DFD7"/>
<dbReference type="OMA" id="TGYNAWV"/>
<dbReference type="VEuPathDB" id="FungiDB:CC77DRAFT_1074427"/>
<evidence type="ECO:0000256" key="9">
    <source>
        <dbReference type="ARBA" id="ARBA00038929"/>
    </source>
</evidence>
<evidence type="ECO:0000256" key="3">
    <source>
        <dbReference type="ARBA" id="ARBA00022525"/>
    </source>
</evidence>
<evidence type="ECO:0000313" key="14">
    <source>
        <dbReference type="Proteomes" id="UP000077248"/>
    </source>
</evidence>
<dbReference type="GO" id="GO:0009986">
    <property type="term" value="C:cell surface"/>
    <property type="evidence" value="ECO:0007669"/>
    <property type="project" value="TreeGrafter"/>
</dbReference>
<evidence type="ECO:0000256" key="2">
    <source>
        <dbReference type="ARBA" id="ARBA00005641"/>
    </source>
</evidence>
<dbReference type="PANTHER" id="PTHR31297">
    <property type="entry name" value="GLUCAN ENDO-1,6-BETA-GLUCOSIDASE B"/>
    <property type="match status" value="1"/>
</dbReference>
<evidence type="ECO:0000256" key="5">
    <source>
        <dbReference type="ARBA" id="ARBA00022801"/>
    </source>
</evidence>
<evidence type="ECO:0000313" key="13">
    <source>
        <dbReference type="EMBL" id="OAG17802.1"/>
    </source>
</evidence>
<evidence type="ECO:0000256" key="8">
    <source>
        <dbReference type="ARBA" id="ARBA00036824"/>
    </source>
</evidence>
<feature type="chain" id="PRO_5008059351" description="glucan 1,3-beta-glucosidase" evidence="11">
    <location>
        <begin position="21"/>
        <end position="394"/>
    </location>
</feature>
<comment type="subcellular location">
    <subcellularLocation>
        <location evidence="1">Secreted</location>
    </subcellularLocation>
</comment>
<evidence type="ECO:0000256" key="1">
    <source>
        <dbReference type="ARBA" id="ARBA00004613"/>
    </source>
</evidence>
<keyword evidence="3" id="KW-0964">Secreted</keyword>
<dbReference type="InterPro" id="IPR017853">
    <property type="entry name" value="GH"/>
</dbReference>
<keyword evidence="7" id="KW-0961">Cell wall biogenesis/degradation</keyword>
<dbReference type="RefSeq" id="XP_018383223.1">
    <property type="nucleotide sequence ID" value="XM_018529210.1"/>
</dbReference>
<dbReference type="GO" id="GO:0005576">
    <property type="term" value="C:extracellular region"/>
    <property type="evidence" value="ECO:0007669"/>
    <property type="project" value="UniProtKB-SubCell"/>
</dbReference>
<keyword evidence="4 11" id="KW-0732">Signal</keyword>
<comment type="catalytic activity">
    <reaction evidence="8">
        <text>Successive hydrolysis of beta-D-glucose units from the non-reducing ends of (1-&gt;3)-beta-D-glucans, releasing alpha-glucose.</text>
        <dbReference type="EC" id="3.2.1.58"/>
    </reaction>
</comment>
<dbReference type="EC" id="3.2.1.58" evidence="9"/>
<gene>
    <name evidence="13" type="ORF">CC77DRAFT_1074427</name>
</gene>
<evidence type="ECO:0000256" key="4">
    <source>
        <dbReference type="ARBA" id="ARBA00022729"/>
    </source>
</evidence>
<dbReference type="Gene3D" id="3.20.20.80">
    <property type="entry name" value="Glycosidases"/>
    <property type="match status" value="1"/>
</dbReference>
<dbReference type="GO" id="GO:0004338">
    <property type="term" value="F:glucan exo-1,3-beta-glucosidase activity"/>
    <property type="evidence" value="ECO:0007669"/>
    <property type="project" value="UniProtKB-EC"/>
</dbReference>
<dbReference type="GeneID" id="29114804"/>
<dbReference type="EMBL" id="KV441485">
    <property type="protein sequence ID" value="OAG17802.1"/>
    <property type="molecule type" value="Genomic_DNA"/>
</dbReference>
<evidence type="ECO:0000256" key="6">
    <source>
        <dbReference type="ARBA" id="ARBA00023295"/>
    </source>
</evidence>
<dbReference type="InterPro" id="IPR050386">
    <property type="entry name" value="Glycosyl_hydrolase_5"/>
</dbReference>
<accession>A0A177DFD7</accession>
<keyword evidence="6 10" id="KW-0326">Glycosidase</keyword>
<evidence type="ECO:0000256" key="7">
    <source>
        <dbReference type="ARBA" id="ARBA00023316"/>
    </source>
</evidence>
<dbReference type="PANTHER" id="PTHR31297:SF1">
    <property type="entry name" value="GLUCAN 1,3-BETA-GLUCOSIDASE I_II-RELATED"/>
    <property type="match status" value="1"/>
</dbReference>
<comment type="similarity">
    <text evidence="2 10">Belongs to the glycosyl hydrolase 5 (cellulase A) family.</text>
</comment>